<evidence type="ECO:0000256" key="1">
    <source>
        <dbReference type="ARBA" id="ARBA00004138"/>
    </source>
</evidence>
<evidence type="ECO:0000256" key="6">
    <source>
        <dbReference type="ARBA" id="ARBA00034777"/>
    </source>
</evidence>
<dbReference type="AlphaFoldDB" id="A0A653C7L5"/>
<dbReference type="OrthoDB" id="446290at2759"/>
<comment type="subcellular location">
    <subcellularLocation>
        <location evidence="1">Cell projection</location>
        <location evidence="1">Cilium</location>
    </subcellularLocation>
    <subcellularLocation>
        <location evidence="2">Cytoplasm</location>
        <location evidence="2">Cytoskeleton</location>
    </subcellularLocation>
</comment>
<dbReference type="PANTHER" id="PTHR33865:SF3">
    <property type="entry name" value="PROTEIN FAM183B"/>
    <property type="match status" value="1"/>
</dbReference>
<organism evidence="7 8">
    <name type="scientific">Callosobruchus maculatus</name>
    <name type="common">Southern cowpea weevil</name>
    <name type="synonym">Pulse bruchid</name>
    <dbReference type="NCBI Taxonomy" id="64391"/>
    <lineage>
        <taxon>Eukaryota</taxon>
        <taxon>Metazoa</taxon>
        <taxon>Ecdysozoa</taxon>
        <taxon>Arthropoda</taxon>
        <taxon>Hexapoda</taxon>
        <taxon>Insecta</taxon>
        <taxon>Pterygota</taxon>
        <taxon>Neoptera</taxon>
        <taxon>Endopterygota</taxon>
        <taxon>Coleoptera</taxon>
        <taxon>Polyphaga</taxon>
        <taxon>Cucujiformia</taxon>
        <taxon>Chrysomeloidea</taxon>
        <taxon>Chrysomelidae</taxon>
        <taxon>Bruchinae</taxon>
        <taxon>Bruchini</taxon>
        <taxon>Callosobruchus</taxon>
    </lineage>
</organism>
<name>A0A653C7L5_CALMS</name>
<evidence type="ECO:0000313" key="8">
    <source>
        <dbReference type="Proteomes" id="UP000410492"/>
    </source>
</evidence>
<evidence type="ECO:0000256" key="2">
    <source>
        <dbReference type="ARBA" id="ARBA00004245"/>
    </source>
</evidence>
<comment type="similarity">
    <text evidence="6">Belongs to the CFAP144 family.</text>
</comment>
<dbReference type="InterPro" id="IPR029214">
    <property type="entry name" value="CFAP144"/>
</dbReference>
<evidence type="ECO:0000256" key="3">
    <source>
        <dbReference type="ARBA" id="ARBA00022490"/>
    </source>
</evidence>
<protein>
    <submittedName>
        <fullName evidence="7">Uncharacterized protein</fullName>
    </submittedName>
</protein>
<proteinExistence type="inferred from homology"/>
<dbReference type="GO" id="GO:0005856">
    <property type="term" value="C:cytoskeleton"/>
    <property type="evidence" value="ECO:0007669"/>
    <property type="project" value="UniProtKB-SubCell"/>
</dbReference>
<dbReference type="GO" id="GO:0097546">
    <property type="term" value="C:ciliary base"/>
    <property type="evidence" value="ECO:0007669"/>
    <property type="project" value="TreeGrafter"/>
</dbReference>
<accession>A0A653C7L5</accession>
<sequence>MKFSKLSANFLIERNLKDEKYITVYDQYTPNYARQVVTGKFYSKYELKGDEADQAILDKLQWVKDFGPREKLDWPETSNQWYGWYLEPLVPLDKSNKKLYFPQPCSEMTKHGLQLLKEKTKKKQ</sequence>
<dbReference type="Pfam" id="PF14886">
    <property type="entry name" value="FAM183"/>
    <property type="match status" value="1"/>
</dbReference>
<keyword evidence="3" id="KW-0963">Cytoplasm</keyword>
<evidence type="ECO:0000313" key="7">
    <source>
        <dbReference type="EMBL" id="VEN43766.1"/>
    </source>
</evidence>
<dbReference type="Proteomes" id="UP000410492">
    <property type="component" value="Unassembled WGS sequence"/>
</dbReference>
<gene>
    <name evidence="7" type="ORF">CALMAC_LOCUS6800</name>
</gene>
<evidence type="ECO:0000256" key="4">
    <source>
        <dbReference type="ARBA" id="ARBA00023212"/>
    </source>
</evidence>
<reference evidence="7 8" key="1">
    <citation type="submission" date="2019-01" db="EMBL/GenBank/DDBJ databases">
        <authorList>
            <person name="Sayadi A."/>
        </authorList>
    </citation>
    <scope>NUCLEOTIDE SEQUENCE [LARGE SCALE GENOMIC DNA]</scope>
</reference>
<dbReference type="EMBL" id="CAACVG010007122">
    <property type="protein sequence ID" value="VEN43766.1"/>
    <property type="molecule type" value="Genomic_DNA"/>
</dbReference>
<evidence type="ECO:0000256" key="5">
    <source>
        <dbReference type="ARBA" id="ARBA00023273"/>
    </source>
</evidence>
<keyword evidence="8" id="KW-1185">Reference proteome</keyword>
<keyword evidence="4" id="KW-0206">Cytoskeleton</keyword>
<dbReference type="PANTHER" id="PTHR33865">
    <property type="entry name" value="PROTEIN FAM183B"/>
    <property type="match status" value="1"/>
</dbReference>
<keyword evidence="5" id="KW-0966">Cell projection</keyword>